<dbReference type="WBParaSite" id="nRc.2.0.1.t16261-RA">
    <property type="protein sequence ID" value="nRc.2.0.1.t16261-RA"/>
    <property type="gene ID" value="nRc.2.0.1.g16261"/>
</dbReference>
<feature type="region of interest" description="Disordered" evidence="1">
    <location>
        <begin position="30"/>
        <end position="53"/>
    </location>
</feature>
<evidence type="ECO:0000313" key="2">
    <source>
        <dbReference type="Proteomes" id="UP000887565"/>
    </source>
</evidence>
<dbReference type="Proteomes" id="UP000887565">
    <property type="component" value="Unplaced"/>
</dbReference>
<organism evidence="2 3">
    <name type="scientific">Romanomermis culicivorax</name>
    <name type="common">Nematode worm</name>
    <dbReference type="NCBI Taxonomy" id="13658"/>
    <lineage>
        <taxon>Eukaryota</taxon>
        <taxon>Metazoa</taxon>
        <taxon>Ecdysozoa</taxon>
        <taxon>Nematoda</taxon>
        <taxon>Enoplea</taxon>
        <taxon>Dorylaimia</taxon>
        <taxon>Mermithida</taxon>
        <taxon>Mermithoidea</taxon>
        <taxon>Mermithidae</taxon>
        <taxon>Romanomermis</taxon>
    </lineage>
</organism>
<accession>A0A915IR21</accession>
<dbReference type="Gene3D" id="1.10.510.10">
    <property type="entry name" value="Transferase(Phosphotransferase) domain 1"/>
    <property type="match status" value="1"/>
</dbReference>
<sequence>MTAFIEFPMIENPYTPKNSNEAIGSIATEKNSDTDIRKKQPISGLAGKSNKIDQPMMNSRNPFVLAPIVRLFRFIKIYQLRIRVFSVEHSPEKLCRDLPVEFLTFATHLKNLSYADRPNYRLLKELMSTASGRFNKPWPVSTSQDQATGAISAELDFQEAPSLGSSVSHSIQYSMDEDRIIYDWLVKDCSHLCHLYCET</sequence>
<evidence type="ECO:0000313" key="3">
    <source>
        <dbReference type="WBParaSite" id="nRc.2.0.1.t16261-RA"/>
    </source>
</evidence>
<proteinExistence type="predicted"/>
<evidence type="ECO:0000256" key="1">
    <source>
        <dbReference type="SAM" id="MobiDB-lite"/>
    </source>
</evidence>
<name>A0A915IR21_ROMCU</name>
<keyword evidence="2" id="KW-1185">Reference proteome</keyword>
<protein>
    <submittedName>
        <fullName evidence="3">Uncharacterized protein</fullName>
    </submittedName>
</protein>
<dbReference type="AlphaFoldDB" id="A0A915IR21"/>
<reference evidence="3" key="1">
    <citation type="submission" date="2022-11" db="UniProtKB">
        <authorList>
            <consortium name="WormBaseParasite"/>
        </authorList>
    </citation>
    <scope>IDENTIFICATION</scope>
</reference>